<dbReference type="PIRSF" id="PIRSF010372">
    <property type="entry name" value="PaiB"/>
    <property type="match status" value="1"/>
</dbReference>
<dbReference type="Proteomes" id="UP000242313">
    <property type="component" value="Unassembled WGS sequence"/>
</dbReference>
<protein>
    <submittedName>
        <fullName evidence="1">Transcriptional regulator</fullName>
    </submittedName>
</protein>
<dbReference type="InterPro" id="IPR007396">
    <property type="entry name" value="TR_PAI2-type"/>
</dbReference>
<dbReference type="RefSeq" id="WP_096004104.1">
    <property type="nucleotide sequence ID" value="NZ_NTMR01000009.1"/>
</dbReference>
<dbReference type="PANTHER" id="PTHR35802:SF1">
    <property type="entry name" value="PROTEASE SYNTHASE AND SPORULATION PROTEIN PAI 2"/>
    <property type="match status" value="1"/>
</dbReference>
<dbReference type="SUPFAM" id="SSF50475">
    <property type="entry name" value="FMN-binding split barrel"/>
    <property type="match status" value="1"/>
</dbReference>
<gene>
    <name evidence="1" type="ORF">CNQ84_06540</name>
</gene>
<name>A0A2A3MJ33_9PSED</name>
<dbReference type="InterPro" id="IPR012349">
    <property type="entry name" value="Split_barrel_FMN-bd"/>
</dbReference>
<evidence type="ECO:0000313" key="2">
    <source>
        <dbReference type="Proteomes" id="UP000242313"/>
    </source>
</evidence>
<organism evidence="1 2">
    <name type="scientific">Pseudomonas abyssi</name>
    <dbReference type="NCBI Taxonomy" id="170540"/>
    <lineage>
        <taxon>Bacteria</taxon>
        <taxon>Pseudomonadati</taxon>
        <taxon>Pseudomonadota</taxon>
        <taxon>Gammaproteobacteria</taxon>
        <taxon>Pseudomonadales</taxon>
        <taxon>Pseudomonadaceae</taxon>
        <taxon>Pseudomonas</taxon>
    </lineage>
</organism>
<dbReference type="Pfam" id="PF04299">
    <property type="entry name" value="FMN_bind_2"/>
    <property type="match status" value="1"/>
</dbReference>
<reference evidence="1 2" key="1">
    <citation type="submission" date="2017-09" db="EMBL/GenBank/DDBJ databases">
        <title>Pseudomonas abyssi sp. nov. isolated from Abyssopelagic Water.</title>
        <authorList>
            <person name="Wei Y."/>
        </authorList>
    </citation>
    <scope>NUCLEOTIDE SEQUENCE [LARGE SCALE GENOMIC DNA]</scope>
    <source>
        <strain evidence="1 2">MT5</strain>
    </source>
</reference>
<accession>A0A2A3MJ33</accession>
<dbReference type="PANTHER" id="PTHR35802">
    <property type="entry name" value="PROTEASE SYNTHASE AND SPORULATION PROTEIN PAI 2"/>
    <property type="match status" value="1"/>
</dbReference>
<proteinExistence type="predicted"/>
<evidence type="ECO:0000313" key="1">
    <source>
        <dbReference type="EMBL" id="PBK04806.1"/>
    </source>
</evidence>
<comment type="caution">
    <text evidence="1">The sequence shown here is derived from an EMBL/GenBank/DDBJ whole genome shotgun (WGS) entry which is preliminary data.</text>
</comment>
<dbReference type="AlphaFoldDB" id="A0A2A3MJ33"/>
<dbReference type="EMBL" id="NTMR01000009">
    <property type="protein sequence ID" value="PBK04806.1"/>
    <property type="molecule type" value="Genomic_DNA"/>
</dbReference>
<dbReference type="Gene3D" id="2.30.110.10">
    <property type="entry name" value="Electron Transport, Fmn-binding Protein, Chain A"/>
    <property type="match status" value="1"/>
</dbReference>
<keyword evidence="2" id="KW-1185">Reference proteome</keyword>
<sequence length="210" mass="23062">MYLPEHFAETRSGELHALITANPLGALVTSGPDGLDANHVPFELLPDQGPQGTLQAHLARANPLVEQITDGMRVLVIFQGPQAYVSPNWYPSKHETHRQVPTWNYQVVHAHGRIRLRDDERFVRGLVARLTRKHEVASGQGRPWKMTDSSPEYISQMLAAIVGIDVEIEQLVGKFKLSQNKAAEDIAGAADGLERGGHGDLAAAMARPQD</sequence>